<dbReference type="PANTHER" id="PTHR42698">
    <property type="entry name" value="GTPASE ERA"/>
    <property type="match status" value="1"/>
</dbReference>
<feature type="domain" description="G" evidence="2">
    <location>
        <begin position="57"/>
        <end position="187"/>
    </location>
</feature>
<dbReference type="Proteomes" id="UP000578449">
    <property type="component" value="Unassembled WGS sequence"/>
</dbReference>
<reference evidence="3 4" key="1">
    <citation type="submission" date="2020-08" db="EMBL/GenBank/DDBJ databases">
        <title>Genomic Encyclopedia of Type Strains, Phase IV (KMG-IV): sequencing the most valuable type-strain genomes for metagenomic binning, comparative biology and taxonomic classification.</title>
        <authorList>
            <person name="Goeker M."/>
        </authorList>
    </citation>
    <scope>NUCLEOTIDE SEQUENCE [LARGE SCALE GENOMIC DNA]</scope>
    <source>
        <strain evidence="3 4">DSM 45615</strain>
    </source>
</reference>
<keyword evidence="1" id="KW-0472">Membrane</keyword>
<keyword evidence="3" id="KW-0132">Cell division</keyword>
<keyword evidence="3" id="KW-0131">Cell cycle</keyword>
<dbReference type="CDD" id="cd11383">
    <property type="entry name" value="YfjP"/>
    <property type="match status" value="1"/>
</dbReference>
<dbReference type="RefSeq" id="WP_185056365.1">
    <property type="nucleotide sequence ID" value="NZ_BAABIX010000032.1"/>
</dbReference>
<dbReference type="GO" id="GO:0019843">
    <property type="term" value="F:rRNA binding"/>
    <property type="evidence" value="ECO:0007669"/>
    <property type="project" value="TreeGrafter"/>
</dbReference>
<dbReference type="GO" id="GO:0000028">
    <property type="term" value="P:ribosomal small subunit assembly"/>
    <property type="evidence" value="ECO:0007669"/>
    <property type="project" value="TreeGrafter"/>
</dbReference>
<proteinExistence type="predicted"/>
<dbReference type="EMBL" id="JACHGN010000030">
    <property type="protein sequence ID" value="MBB5139541.1"/>
    <property type="molecule type" value="Genomic_DNA"/>
</dbReference>
<organism evidence="3 4">
    <name type="scientific">Thermocatellispora tengchongensis</name>
    <dbReference type="NCBI Taxonomy" id="1073253"/>
    <lineage>
        <taxon>Bacteria</taxon>
        <taxon>Bacillati</taxon>
        <taxon>Actinomycetota</taxon>
        <taxon>Actinomycetes</taxon>
        <taxon>Streptosporangiales</taxon>
        <taxon>Streptosporangiaceae</taxon>
        <taxon>Thermocatellispora</taxon>
    </lineage>
</organism>
<gene>
    <name evidence="3" type="ORF">HNP84_009304</name>
</gene>
<keyword evidence="1" id="KW-0812">Transmembrane</keyword>
<dbReference type="InterPro" id="IPR027417">
    <property type="entry name" value="P-loop_NTPase"/>
</dbReference>
<dbReference type="GO" id="GO:0051301">
    <property type="term" value="P:cell division"/>
    <property type="evidence" value="ECO:0007669"/>
    <property type="project" value="UniProtKB-KW"/>
</dbReference>
<dbReference type="PANTHER" id="PTHR42698:SF1">
    <property type="entry name" value="GTPASE ERA, MITOCHONDRIAL"/>
    <property type="match status" value="1"/>
</dbReference>
<dbReference type="Gene3D" id="3.40.50.300">
    <property type="entry name" value="P-loop containing nucleotide triphosphate hydrolases"/>
    <property type="match status" value="1"/>
</dbReference>
<dbReference type="GO" id="GO:0005829">
    <property type="term" value="C:cytosol"/>
    <property type="evidence" value="ECO:0007669"/>
    <property type="project" value="TreeGrafter"/>
</dbReference>
<evidence type="ECO:0000256" key="1">
    <source>
        <dbReference type="SAM" id="Phobius"/>
    </source>
</evidence>
<accession>A0A840PP30</accession>
<dbReference type="SUPFAM" id="SSF52540">
    <property type="entry name" value="P-loop containing nucleoside triphosphate hydrolases"/>
    <property type="match status" value="1"/>
</dbReference>
<dbReference type="InterPro" id="IPR005662">
    <property type="entry name" value="GTPase_Era-like"/>
</dbReference>
<dbReference type="Pfam" id="PF01926">
    <property type="entry name" value="MMR_HSR1"/>
    <property type="match status" value="1"/>
</dbReference>
<evidence type="ECO:0000259" key="2">
    <source>
        <dbReference type="Pfam" id="PF01926"/>
    </source>
</evidence>
<sequence>MKILPRRDTPLDDRLEALAEAVTAAGDRLPEPEVSAARAVVERAGARRGLSLDHTVVALAGATGSGKSSLFNLLAGTELAEVGVTRPTTGAAQAAVWRPDGSGPLLDWLGVPRRHALAPPPEGLVLLDLPDHDSIDLGHHLEVDRLVTLADLIVWVVDPQKYADAALHERYLRRLARHREVTLVVLNQIDRLAPAAVARCIADLRRLLDQDGLPGVPVLGVSARTGAGVEALRAVLEERVARRRSWAARLAADAATAADALASCAAGPPPKIREGDLTAALAEAAGVPVVVEAVAKAHRHRSVAATGWPVTRGLRRLRPDPLRRLHLVPGPSRSSLPAPSQVQRSRVDTAIRNLAESATAGLPEPWAAAVRRAARAGTDDLEDALDRAVTTTALSASARPRWWRVAGAAQWAALAALVAGALWLTALFALDYLRLPEPPTPTAGETPWPTVLLLGGAAAGVLIALLCRLVARIAARRRARRTARALRAAIREVAETLVLAPVRAELDRYATFTRALERAR</sequence>
<evidence type="ECO:0000313" key="4">
    <source>
        <dbReference type="Proteomes" id="UP000578449"/>
    </source>
</evidence>
<keyword evidence="1" id="KW-1133">Transmembrane helix</keyword>
<dbReference type="InterPro" id="IPR006073">
    <property type="entry name" value="GTP-bd"/>
</dbReference>
<comment type="caution">
    <text evidence="3">The sequence shown here is derived from an EMBL/GenBank/DDBJ whole genome shotgun (WGS) entry which is preliminary data.</text>
</comment>
<keyword evidence="4" id="KW-1185">Reference proteome</keyword>
<dbReference type="GO" id="GO:0043024">
    <property type="term" value="F:ribosomal small subunit binding"/>
    <property type="evidence" value="ECO:0007669"/>
    <property type="project" value="TreeGrafter"/>
</dbReference>
<feature type="transmembrane region" description="Helical" evidence="1">
    <location>
        <begin position="450"/>
        <end position="471"/>
    </location>
</feature>
<dbReference type="AlphaFoldDB" id="A0A840PP30"/>
<feature type="transmembrane region" description="Helical" evidence="1">
    <location>
        <begin position="411"/>
        <end position="430"/>
    </location>
</feature>
<protein>
    <submittedName>
        <fullName evidence="3">GTP-binding protein EngB required for normal cell division</fullName>
    </submittedName>
</protein>
<evidence type="ECO:0000313" key="3">
    <source>
        <dbReference type="EMBL" id="MBB5139541.1"/>
    </source>
</evidence>
<dbReference type="GO" id="GO:0005525">
    <property type="term" value="F:GTP binding"/>
    <property type="evidence" value="ECO:0007669"/>
    <property type="project" value="InterPro"/>
</dbReference>
<name>A0A840PP30_9ACTN</name>